<evidence type="ECO:0000256" key="2">
    <source>
        <dbReference type="SAM" id="SignalP"/>
    </source>
</evidence>
<dbReference type="PANTHER" id="PTHR43308:SF5">
    <property type="entry name" value="S-LAYER PROTEIN _ PEPTIDOGLYCAN ENDO-BETA-N-ACETYLGLUCOSAMINIDASE"/>
    <property type="match status" value="1"/>
</dbReference>
<dbReference type="SUPFAM" id="SSF53187">
    <property type="entry name" value="Zn-dependent exopeptidases"/>
    <property type="match status" value="1"/>
</dbReference>
<feature type="domain" description="SLH" evidence="3">
    <location>
        <begin position="144"/>
        <end position="207"/>
    </location>
</feature>
<evidence type="ECO:0000259" key="3">
    <source>
        <dbReference type="PROSITE" id="PS51272"/>
    </source>
</evidence>
<evidence type="ECO:0000256" key="1">
    <source>
        <dbReference type="ARBA" id="ARBA00022729"/>
    </source>
</evidence>
<dbReference type="EMBL" id="CP144914">
    <property type="protein sequence ID" value="WWD80222.1"/>
    <property type="molecule type" value="Genomic_DNA"/>
</dbReference>
<dbReference type="KEGG" id="ahal:FTX54_001255"/>
<sequence length="502" mass="56860">MIHNLKIFLPALLALTILYPAGSASAASPFPDMKESDWFYYEVSLMESLDITSGYPDKTFRPQNSLTRAEAAVFFDRVLDFPEPENPDAFPDVSKNSFAREAIASASEAGFMNGFPDGRFGPDQTLTREQMAVLIDRAYALQEASMFFNDLPEKRYSYDAVRRLAGSGITSGYPDGTFRPANNVTRAEFSVFLIRSIFWEAAGSNKEANTSLQHFWLETETSDLSSRETVERLERQLYELTSSIGSGFHTLVPLKKLEEAVLQQQAERGKSFSPVSNRLLSDWGDGSFMTRVFEHEAFFAQNNYHGATEEEEDFHLLEAEDSRILVTAPHTTVHLRENMPKVAEVYTGAIARMLHDYLDVNVMYTTRKSIDSNYYNTTAFKETMAEHIRANDINLVIDLHGAARYRDFDLDAGTDGGSLASPEKVNSLMSSLRAHGIYDVYENHTFTAGYSGTIAHFSRNELNTEAVQLEINRNYRDPRTNPEQFFNMFYGISEFLYLQENE</sequence>
<dbReference type="Proteomes" id="UP000321816">
    <property type="component" value="Chromosome"/>
</dbReference>
<dbReference type="PANTHER" id="PTHR43308">
    <property type="entry name" value="OUTER MEMBRANE PROTEIN ALPHA-RELATED"/>
    <property type="match status" value="1"/>
</dbReference>
<dbReference type="RefSeq" id="WP_187254599.1">
    <property type="nucleotide sequence ID" value="NZ_CP144914.1"/>
</dbReference>
<keyword evidence="1 2" id="KW-0732">Signal</keyword>
<reference evidence="4 5" key="1">
    <citation type="submission" date="2024-01" db="EMBL/GenBank/DDBJ databases">
        <title>Complete Genome Sequence of Alkalicoccus halolimnae BZ-SZ-XJ29T, a Moderately Halophilic Bacterium Isolated from a Salt Lake.</title>
        <authorList>
            <person name="Zhao B."/>
        </authorList>
    </citation>
    <scope>NUCLEOTIDE SEQUENCE [LARGE SCALE GENOMIC DNA]</scope>
    <source>
        <strain evidence="4 5">BZ-SZ-XJ29</strain>
    </source>
</reference>
<dbReference type="Pfam" id="PF00395">
    <property type="entry name" value="SLH"/>
    <property type="match status" value="3"/>
</dbReference>
<name>A0AAJ8LV81_9BACI</name>
<protein>
    <submittedName>
        <fullName evidence="4">S-layer homology domain-containing protein</fullName>
    </submittedName>
</protein>
<gene>
    <name evidence="4" type="ORF">FTX54_001255</name>
</gene>
<feature type="domain" description="SLH" evidence="3">
    <location>
        <begin position="90"/>
        <end position="143"/>
    </location>
</feature>
<accession>A0AAJ8LV81</accession>
<feature type="signal peptide" evidence="2">
    <location>
        <begin position="1"/>
        <end position="26"/>
    </location>
</feature>
<evidence type="ECO:0000313" key="4">
    <source>
        <dbReference type="EMBL" id="WWD80222.1"/>
    </source>
</evidence>
<keyword evidence="5" id="KW-1185">Reference proteome</keyword>
<dbReference type="InterPro" id="IPR001119">
    <property type="entry name" value="SLH_dom"/>
</dbReference>
<evidence type="ECO:0000313" key="5">
    <source>
        <dbReference type="Proteomes" id="UP000321816"/>
    </source>
</evidence>
<dbReference type="AlphaFoldDB" id="A0AAJ8LV81"/>
<dbReference type="InterPro" id="IPR051465">
    <property type="entry name" value="Cell_Envelope_Struct_Comp"/>
</dbReference>
<feature type="domain" description="SLH" evidence="3">
    <location>
        <begin position="26"/>
        <end position="89"/>
    </location>
</feature>
<dbReference type="PROSITE" id="PS51272">
    <property type="entry name" value="SLH"/>
    <property type="match status" value="3"/>
</dbReference>
<proteinExistence type="predicted"/>
<feature type="chain" id="PRO_5042581033" evidence="2">
    <location>
        <begin position="27"/>
        <end position="502"/>
    </location>
</feature>
<dbReference type="Gene3D" id="3.40.630.40">
    <property type="entry name" value="Zn-dependent exopeptidases"/>
    <property type="match status" value="1"/>
</dbReference>
<organism evidence="4 5">
    <name type="scientific">Alkalicoccus halolimnae</name>
    <dbReference type="NCBI Taxonomy" id="1667239"/>
    <lineage>
        <taxon>Bacteria</taxon>
        <taxon>Bacillati</taxon>
        <taxon>Bacillota</taxon>
        <taxon>Bacilli</taxon>
        <taxon>Bacillales</taxon>
        <taxon>Bacillaceae</taxon>
        <taxon>Alkalicoccus</taxon>
    </lineage>
</organism>